<dbReference type="RefSeq" id="WP_304576068.1">
    <property type="nucleotide sequence ID" value="NZ_JAUQOO010000034.1"/>
</dbReference>
<protein>
    <submittedName>
        <fullName evidence="2">Uncharacterized protein</fullName>
    </submittedName>
</protein>
<dbReference type="Proteomes" id="UP001223016">
    <property type="component" value="Unassembled WGS sequence"/>
</dbReference>
<organism evidence="2 3">
    <name type="scientific">Pseudomonas serbiensis</name>
    <dbReference type="NCBI Taxonomy" id="3064350"/>
    <lineage>
        <taxon>Bacteria</taxon>
        <taxon>Pseudomonadati</taxon>
        <taxon>Pseudomonadota</taxon>
        <taxon>Gammaproteobacteria</taxon>
        <taxon>Pseudomonadales</taxon>
        <taxon>Pseudomonadaceae</taxon>
        <taxon>Pseudomonas</taxon>
    </lineage>
</organism>
<evidence type="ECO:0000256" key="1">
    <source>
        <dbReference type="SAM" id="Phobius"/>
    </source>
</evidence>
<name>A0ABT9D1B6_9PSED</name>
<keyword evidence="3" id="KW-1185">Reference proteome</keyword>
<gene>
    <name evidence="2" type="ORF">Q6A51_26260</name>
</gene>
<keyword evidence="1" id="KW-0472">Membrane</keyword>
<reference evidence="2 3" key="1">
    <citation type="submission" date="2023-07" db="EMBL/GenBank/DDBJ databases">
        <title>Identification of four novel Pseudomonas species associated with bacterial leaf spot of cucurbits.</title>
        <authorList>
            <person name="Fullem K.R."/>
        </authorList>
    </citation>
    <scope>NUCLEOTIDE SEQUENCE [LARGE SCALE GENOMIC DNA]</scope>
    <source>
        <strain evidence="2 3">KFB 138</strain>
    </source>
</reference>
<comment type="caution">
    <text evidence="2">The sequence shown here is derived from an EMBL/GenBank/DDBJ whole genome shotgun (WGS) entry which is preliminary data.</text>
</comment>
<keyword evidence="1" id="KW-1133">Transmembrane helix</keyword>
<keyword evidence="1" id="KW-0812">Transmembrane</keyword>
<evidence type="ECO:0000313" key="3">
    <source>
        <dbReference type="Proteomes" id="UP001223016"/>
    </source>
</evidence>
<evidence type="ECO:0000313" key="2">
    <source>
        <dbReference type="EMBL" id="MDO7930277.1"/>
    </source>
</evidence>
<feature type="transmembrane region" description="Helical" evidence="1">
    <location>
        <begin position="41"/>
        <end position="64"/>
    </location>
</feature>
<sequence>MKPLIQNLKFTLIALLIFGVGIALCELGTQTSTPSIIQAGFYVLVIAGLVIFTDIIVSMVAVVYRSFIHSHE</sequence>
<accession>A0ABT9D1B6</accession>
<dbReference type="EMBL" id="JAUQOO010000034">
    <property type="protein sequence ID" value="MDO7930277.1"/>
    <property type="molecule type" value="Genomic_DNA"/>
</dbReference>
<proteinExistence type="predicted"/>